<dbReference type="STRING" id="1121357.SAMN05661109_00684"/>
<protein>
    <submittedName>
        <fullName evidence="6">Manganese/zinc/iron transport system ATP-binding protein</fullName>
    </submittedName>
</protein>
<evidence type="ECO:0000256" key="2">
    <source>
        <dbReference type="ARBA" id="ARBA00022448"/>
    </source>
</evidence>
<dbReference type="InterPro" id="IPR003439">
    <property type="entry name" value="ABC_transporter-like_ATP-bd"/>
</dbReference>
<dbReference type="EMBL" id="FOGQ01000002">
    <property type="protein sequence ID" value="SER64554.1"/>
    <property type="molecule type" value="Genomic_DNA"/>
</dbReference>
<proteinExistence type="inferred from homology"/>
<dbReference type="PANTHER" id="PTHR42734">
    <property type="entry name" value="METAL TRANSPORT SYSTEM ATP-BINDING PROTEIN TM_0124-RELATED"/>
    <property type="match status" value="1"/>
</dbReference>
<evidence type="ECO:0000256" key="3">
    <source>
        <dbReference type="ARBA" id="ARBA00022741"/>
    </source>
</evidence>
<dbReference type="InterPro" id="IPR003593">
    <property type="entry name" value="AAA+_ATPase"/>
</dbReference>
<organism evidence="6 7">
    <name type="scientific">Corynebacterium cystitidis DSM 20524</name>
    <dbReference type="NCBI Taxonomy" id="1121357"/>
    <lineage>
        <taxon>Bacteria</taxon>
        <taxon>Bacillati</taxon>
        <taxon>Actinomycetota</taxon>
        <taxon>Actinomycetes</taxon>
        <taxon>Mycobacteriales</taxon>
        <taxon>Corynebacteriaceae</taxon>
        <taxon>Corynebacterium</taxon>
    </lineage>
</organism>
<dbReference type="InterPro" id="IPR027417">
    <property type="entry name" value="P-loop_NTPase"/>
</dbReference>
<name>A0A1H9QVP1_9CORY</name>
<evidence type="ECO:0000256" key="1">
    <source>
        <dbReference type="ARBA" id="ARBA00005417"/>
    </source>
</evidence>
<keyword evidence="7" id="KW-1185">Reference proteome</keyword>
<evidence type="ECO:0000313" key="7">
    <source>
        <dbReference type="Proteomes" id="UP000198929"/>
    </source>
</evidence>
<dbReference type="Gene3D" id="3.40.50.300">
    <property type="entry name" value="P-loop containing nucleotide triphosphate hydrolases"/>
    <property type="match status" value="1"/>
</dbReference>
<dbReference type="SMART" id="SM00382">
    <property type="entry name" value="AAA"/>
    <property type="match status" value="1"/>
</dbReference>
<dbReference type="GO" id="GO:0005524">
    <property type="term" value="F:ATP binding"/>
    <property type="evidence" value="ECO:0007669"/>
    <property type="project" value="UniProtKB-KW"/>
</dbReference>
<gene>
    <name evidence="6" type="ORF">SAMN05661109_00684</name>
</gene>
<dbReference type="PANTHER" id="PTHR42734:SF5">
    <property type="entry name" value="IRON TRANSPORT SYSTEM ATP-BINDING PROTEIN HI_0361-RELATED"/>
    <property type="match status" value="1"/>
</dbReference>
<keyword evidence="3" id="KW-0547">Nucleotide-binding</keyword>
<dbReference type="AlphaFoldDB" id="A0A1H9QVP1"/>
<comment type="similarity">
    <text evidence="1">Belongs to the ABC transporter superfamily.</text>
</comment>
<accession>A0A1H9QVP1</accession>
<dbReference type="Proteomes" id="UP000198929">
    <property type="component" value="Unassembled WGS sequence"/>
</dbReference>
<dbReference type="FunFam" id="3.40.50.300:FF:000134">
    <property type="entry name" value="Iron-enterobactin ABC transporter ATP-binding protein"/>
    <property type="match status" value="1"/>
</dbReference>
<dbReference type="RefSeq" id="WP_092256174.1">
    <property type="nucleotide sequence ID" value="NZ_CP047199.1"/>
</dbReference>
<evidence type="ECO:0000259" key="5">
    <source>
        <dbReference type="PROSITE" id="PS50893"/>
    </source>
</evidence>
<sequence>MTVPVIVEARGLTVRYNQVTALDDVDIDIPEGIVMGIVGPNGSGKSTTIKAMLSLIDGSSGRTLFFGQPLSKVRRRVGYMPQHSSVDWNFPITVADVVLMGTYGQLGWLRRPGKKEHEQATRAMEAVNITDLANRQIGELSGGQRQRVFLARTLAGEPDLLFMDEPFQGIDHVSQQAIVEVFHTLREQGKTIVVVHHDLSTVPNLCDWVTLISSGTTVASGPVADVFTQDNIQRAYGTTGVVM</sequence>
<keyword evidence="2" id="KW-0813">Transport</keyword>
<dbReference type="InterPro" id="IPR050153">
    <property type="entry name" value="Metal_Ion_Import_ABC"/>
</dbReference>
<dbReference type="SUPFAM" id="SSF52540">
    <property type="entry name" value="P-loop containing nucleoside triphosphate hydrolases"/>
    <property type="match status" value="1"/>
</dbReference>
<dbReference type="PROSITE" id="PS00211">
    <property type="entry name" value="ABC_TRANSPORTER_1"/>
    <property type="match status" value="1"/>
</dbReference>
<dbReference type="CDD" id="cd03235">
    <property type="entry name" value="ABC_Metallic_Cations"/>
    <property type="match status" value="1"/>
</dbReference>
<reference evidence="7" key="1">
    <citation type="submission" date="2016-10" db="EMBL/GenBank/DDBJ databases">
        <authorList>
            <person name="Varghese N."/>
            <person name="Submissions S."/>
        </authorList>
    </citation>
    <scope>NUCLEOTIDE SEQUENCE [LARGE SCALE GENOMIC DNA]</scope>
    <source>
        <strain evidence="7">DSM 20524</strain>
    </source>
</reference>
<dbReference type="InterPro" id="IPR017871">
    <property type="entry name" value="ABC_transporter-like_CS"/>
</dbReference>
<keyword evidence="4 6" id="KW-0067">ATP-binding</keyword>
<evidence type="ECO:0000256" key="4">
    <source>
        <dbReference type="ARBA" id="ARBA00022840"/>
    </source>
</evidence>
<evidence type="ECO:0000313" key="6">
    <source>
        <dbReference type="EMBL" id="SER64554.1"/>
    </source>
</evidence>
<dbReference type="Pfam" id="PF00005">
    <property type="entry name" value="ABC_tran"/>
    <property type="match status" value="1"/>
</dbReference>
<feature type="domain" description="ABC transporter" evidence="5">
    <location>
        <begin position="7"/>
        <end position="239"/>
    </location>
</feature>
<dbReference type="PROSITE" id="PS50893">
    <property type="entry name" value="ABC_TRANSPORTER_2"/>
    <property type="match status" value="1"/>
</dbReference>
<dbReference type="GO" id="GO:0016887">
    <property type="term" value="F:ATP hydrolysis activity"/>
    <property type="evidence" value="ECO:0007669"/>
    <property type="project" value="InterPro"/>
</dbReference>